<evidence type="ECO:0000313" key="7">
    <source>
        <dbReference type="EMBL" id="MBR0576047.1"/>
    </source>
</evidence>
<keyword evidence="3" id="KW-0285">Flavoprotein</keyword>
<dbReference type="Pfam" id="PF14512">
    <property type="entry name" value="TM1586_NiRdase"/>
    <property type="match status" value="1"/>
</dbReference>
<dbReference type="Gene3D" id="3.40.109.30">
    <property type="entry name" value="putative nitroreductase (tm1586), domain 2"/>
    <property type="match status" value="1"/>
</dbReference>
<accession>A0A941CPV1</accession>
<dbReference type="SUPFAM" id="SSF55469">
    <property type="entry name" value="FMN-dependent nitroreductase-like"/>
    <property type="match status" value="2"/>
</dbReference>
<sequence length="278" mass="31295">MNLNLLSSPRELIRERKSTRTYSPRPLEPEKKELLERFLEEQTVRSGLRGRFVLLDTLGEGKQKMGTYGFITGATTYVAGILHQEETDAVRFGEVFETIILYATSLGLQTCWLGGTFQREAFARSLKLEEGERLPIISPVGYGQESPRLGETILRSAIGANGRKSWDKLFFHESEEVSLTKGEAGAYAEVLEMVRLCPSASNKQPWRVVMDHDCFRFYLARTPGYGVTGFDLQKNDLGIAKCHFELAARDLGLKGEWLVEAQAPSGPGEYLFTWRMNA</sequence>
<reference evidence="7" key="1">
    <citation type="submission" date="2021-04" db="EMBL/GenBank/DDBJ databases">
        <title>Proteiniclasticum sedimins sp. nov., an obligate anaerobic bacterium isolated from anaerobic sludge.</title>
        <authorList>
            <person name="Liu J."/>
        </authorList>
    </citation>
    <scope>NUCLEOTIDE SEQUENCE</scope>
    <source>
        <strain evidence="7">BAD-10</strain>
    </source>
</reference>
<feature type="domain" description="Putative nitroreductase TM1586" evidence="6">
    <location>
        <begin position="11"/>
        <end position="248"/>
    </location>
</feature>
<evidence type="ECO:0000256" key="4">
    <source>
        <dbReference type="ARBA" id="ARBA00022643"/>
    </source>
</evidence>
<dbReference type="RefSeq" id="WP_211800801.1">
    <property type="nucleotide sequence ID" value="NZ_JAGSCS010000007.1"/>
</dbReference>
<dbReference type="Proteomes" id="UP000675379">
    <property type="component" value="Unassembled WGS sequence"/>
</dbReference>
<dbReference type="AlphaFoldDB" id="A0A941CPV1"/>
<comment type="similarity">
    <text evidence="2">Belongs to the nitroreductase family.</text>
</comment>
<dbReference type="PANTHER" id="PTHR43673">
    <property type="entry name" value="NAD(P)H NITROREDUCTASE YDGI-RELATED"/>
    <property type="match status" value="1"/>
</dbReference>
<dbReference type="Gene3D" id="3.40.109.10">
    <property type="entry name" value="NADH Oxidase"/>
    <property type="match status" value="1"/>
</dbReference>
<dbReference type="EMBL" id="JAGSCS010000007">
    <property type="protein sequence ID" value="MBR0576047.1"/>
    <property type="molecule type" value="Genomic_DNA"/>
</dbReference>
<dbReference type="GO" id="GO:0016491">
    <property type="term" value="F:oxidoreductase activity"/>
    <property type="evidence" value="ECO:0007669"/>
    <property type="project" value="UniProtKB-KW"/>
</dbReference>
<evidence type="ECO:0000313" key="8">
    <source>
        <dbReference type="Proteomes" id="UP000675379"/>
    </source>
</evidence>
<comment type="caution">
    <text evidence="7">The sequence shown here is derived from an EMBL/GenBank/DDBJ whole genome shotgun (WGS) entry which is preliminary data.</text>
</comment>
<keyword evidence="8" id="KW-1185">Reference proteome</keyword>
<evidence type="ECO:0000256" key="1">
    <source>
        <dbReference type="ARBA" id="ARBA00001917"/>
    </source>
</evidence>
<keyword evidence="4" id="KW-0288">FMN</keyword>
<evidence type="ECO:0000259" key="6">
    <source>
        <dbReference type="Pfam" id="PF14512"/>
    </source>
</evidence>
<dbReference type="InterPro" id="IPR000415">
    <property type="entry name" value="Nitroreductase-like"/>
</dbReference>
<proteinExistence type="inferred from homology"/>
<comment type="cofactor">
    <cofactor evidence="1">
        <name>FMN</name>
        <dbReference type="ChEBI" id="CHEBI:58210"/>
    </cofactor>
</comment>
<dbReference type="InterPro" id="IPR029478">
    <property type="entry name" value="TM1586_NiRdase"/>
</dbReference>
<name>A0A941CPV1_9CLOT</name>
<evidence type="ECO:0000256" key="5">
    <source>
        <dbReference type="ARBA" id="ARBA00023002"/>
    </source>
</evidence>
<evidence type="ECO:0000256" key="3">
    <source>
        <dbReference type="ARBA" id="ARBA00022630"/>
    </source>
</evidence>
<protein>
    <submittedName>
        <fullName evidence="7">Nitroreductase family protein</fullName>
    </submittedName>
</protein>
<evidence type="ECO:0000256" key="2">
    <source>
        <dbReference type="ARBA" id="ARBA00007118"/>
    </source>
</evidence>
<gene>
    <name evidence="7" type="ORF">KCG48_06795</name>
</gene>
<dbReference type="PANTHER" id="PTHR43673:SF2">
    <property type="entry name" value="NITROREDUCTASE"/>
    <property type="match status" value="1"/>
</dbReference>
<keyword evidence="5" id="KW-0560">Oxidoreductase</keyword>
<organism evidence="7 8">
    <name type="scientific">Proteiniclasticum sediminis</name>
    <dbReference type="NCBI Taxonomy" id="2804028"/>
    <lineage>
        <taxon>Bacteria</taxon>
        <taxon>Bacillati</taxon>
        <taxon>Bacillota</taxon>
        <taxon>Clostridia</taxon>
        <taxon>Eubacteriales</taxon>
        <taxon>Clostridiaceae</taxon>
        <taxon>Proteiniclasticum</taxon>
    </lineage>
</organism>